<dbReference type="PANTHER" id="PTHR38593">
    <property type="entry name" value="BLR2558 PROTEIN"/>
    <property type="match status" value="1"/>
</dbReference>
<evidence type="ECO:0000313" key="3">
    <source>
        <dbReference type="EMBL" id="OQP54394.1"/>
    </source>
</evidence>
<dbReference type="RefSeq" id="WP_081169335.1">
    <property type="nucleotide sequence ID" value="NZ_LWBP01000208.1"/>
</dbReference>
<dbReference type="PROSITE" id="PS51257">
    <property type="entry name" value="PROKAR_LIPOPROTEIN"/>
    <property type="match status" value="1"/>
</dbReference>
<gene>
    <name evidence="3" type="ORF">A4R26_27945</name>
</gene>
<name>A0A1V9F7P8_9BACT</name>
<protein>
    <recommendedName>
        <fullName evidence="2">DUF4142 domain-containing protein</fullName>
    </recommendedName>
</protein>
<dbReference type="Gene3D" id="1.20.1260.10">
    <property type="match status" value="1"/>
</dbReference>
<organism evidence="3 4">
    <name type="scientific">Niastella populi</name>
    <dbReference type="NCBI Taxonomy" id="550983"/>
    <lineage>
        <taxon>Bacteria</taxon>
        <taxon>Pseudomonadati</taxon>
        <taxon>Bacteroidota</taxon>
        <taxon>Chitinophagia</taxon>
        <taxon>Chitinophagales</taxon>
        <taxon>Chitinophagaceae</taxon>
        <taxon>Niastella</taxon>
    </lineage>
</organism>
<reference evidence="4" key="1">
    <citation type="submission" date="2016-04" db="EMBL/GenBank/DDBJ databases">
        <authorList>
            <person name="Chen L."/>
            <person name="Zhuang W."/>
            <person name="Wang G."/>
        </authorList>
    </citation>
    <scope>NUCLEOTIDE SEQUENCE [LARGE SCALE GENOMIC DNA]</scope>
    <source>
        <strain evidence="4">208</strain>
    </source>
</reference>
<dbReference type="InterPro" id="IPR025419">
    <property type="entry name" value="DUF4142"/>
</dbReference>
<accession>A0A1V9F7P8</accession>
<dbReference type="OrthoDB" id="883203at2"/>
<proteinExistence type="predicted"/>
<dbReference type="PANTHER" id="PTHR38593:SF1">
    <property type="entry name" value="BLR2558 PROTEIN"/>
    <property type="match status" value="1"/>
</dbReference>
<sequence>MRHLFFLLLIAGAMACKNNQNDEDSVSIAKEANRDNLPRDSNTAMSDDEAGPTMAVDRVDADFAVEAANGSMMEVQLGGLAKTHAVNARVKNFATMMIADHMKLNEELKRIATAKNITLPQALSDEAANNIERLNKKEKGEFDRTYMRMMVNDHKKDLNEFEKAAKDCKDPALRSFIQESIPVLKKHLDSARAIEEMFDVGNQQPSPAYP</sequence>
<dbReference type="EMBL" id="LWBP01000208">
    <property type="protein sequence ID" value="OQP54394.1"/>
    <property type="molecule type" value="Genomic_DNA"/>
</dbReference>
<evidence type="ECO:0000313" key="4">
    <source>
        <dbReference type="Proteomes" id="UP000192276"/>
    </source>
</evidence>
<feature type="region of interest" description="Disordered" evidence="1">
    <location>
        <begin position="31"/>
        <end position="50"/>
    </location>
</feature>
<evidence type="ECO:0000256" key="1">
    <source>
        <dbReference type="SAM" id="MobiDB-lite"/>
    </source>
</evidence>
<keyword evidence="4" id="KW-1185">Reference proteome</keyword>
<feature type="domain" description="DUF4142" evidence="2">
    <location>
        <begin position="60"/>
        <end position="194"/>
    </location>
</feature>
<dbReference type="AlphaFoldDB" id="A0A1V9F7P8"/>
<dbReference type="Proteomes" id="UP000192276">
    <property type="component" value="Unassembled WGS sequence"/>
</dbReference>
<dbReference type="InterPro" id="IPR012347">
    <property type="entry name" value="Ferritin-like"/>
</dbReference>
<comment type="caution">
    <text evidence="3">The sequence shown here is derived from an EMBL/GenBank/DDBJ whole genome shotgun (WGS) entry which is preliminary data.</text>
</comment>
<dbReference type="STRING" id="550983.A4R26_27945"/>
<evidence type="ECO:0000259" key="2">
    <source>
        <dbReference type="Pfam" id="PF13628"/>
    </source>
</evidence>
<dbReference type="Pfam" id="PF13628">
    <property type="entry name" value="DUF4142"/>
    <property type="match status" value="1"/>
</dbReference>